<dbReference type="STRING" id="6573.A0A210PFA0"/>
<dbReference type="FunFam" id="2.60.40.150:FF:000237">
    <property type="entry name" value="Synaptotagmin 15"/>
    <property type="match status" value="1"/>
</dbReference>
<protein>
    <submittedName>
        <fullName evidence="4">Synaptotagmin-15</fullName>
    </submittedName>
</protein>
<dbReference type="InterPro" id="IPR001565">
    <property type="entry name" value="Synaptotagmin"/>
</dbReference>
<evidence type="ECO:0000313" key="4">
    <source>
        <dbReference type="EMBL" id="OWF35164.1"/>
    </source>
</evidence>
<dbReference type="GO" id="GO:0001786">
    <property type="term" value="F:phosphatidylserine binding"/>
    <property type="evidence" value="ECO:0007669"/>
    <property type="project" value="TreeGrafter"/>
</dbReference>
<keyword evidence="1" id="KW-0677">Repeat</keyword>
<dbReference type="EMBL" id="NEDP02076739">
    <property type="protein sequence ID" value="OWF35164.1"/>
    <property type="molecule type" value="Genomic_DNA"/>
</dbReference>
<dbReference type="SUPFAM" id="SSF49562">
    <property type="entry name" value="C2 domain (Calcium/lipid-binding domain, CaLB)"/>
    <property type="match status" value="2"/>
</dbReference>
<dbReference type="GO" id="GO:0070382">
    <property type="term" value="C:exocytic vesicle"/>
    <property type="evidence" value="ECO:0007669"/>
    <property type="project" value="TreeGrafter"/>
</dbReference>
<evidence type="ECO:0000259" key="3">
    <source>
        <dbReference type="PROSITE" id="PS50004"/>
    </source>
</evidence>
<name>A0A210PFA0_MIZYE</name>
<evidence type="ECO:0000256" key="2">
    <source>
        <dbReference type="SAM" id="MobiDB-lite"/>
    </source>
</evidence>
<accession>A0A210PFA0</accession>
<feature type="domain" description="C2" evidence="3">
    <location>
        <begin position="228"/>
        <end position="346"/>
    </location>
</feature>
<dbReference type="PRINTS" id="PR00360">
    <property type="entry name" value="C2DOMAIN"/>
</dbReference>
<dbReference type="GO" id="GO:0017156">
    <property type="term" value="P:calcium-ion regulated exocytosis"/>
    <property type="evidence" value="ECO:0007669"/>
    <property type="project" value="TreeGrafter"/>
</dbReference>
<dbReference type="GO" id="GO:0005509">
    <property type="term" value="F:calcium ion binding"/>
    <property type="evidence" value="ECO:0007669"/>
    <property type="project" value="TreeGrafter"/>
</dbReference>
<gene>
    <name evidence="4" type="ORF">KP79_PYT05402</name>
</gene>
<evidence type="ECO:0000313" key="5">
    <source>
        <dbReference type="Proteomes" id="UP000242188"/>
    </source>
</evidence>
<dbReference type="Pfam" id="PF00168">
    <property type="entry name" value="C2"/>
    <property type="match status" value="2"/>
</dbReference>
<evidence type="ECO:0000256" key="1">
    <source>
        <dbReference type="ARBA" id="ARBA00022737"/>
    </source>
</evidence>
<dbReference type="PRINTS" id="PR00399">
    <property type="entry name" value="SYNAPTOTAGMN"/>
</dbReference>
<dbReference type="GO" id="GO:0005886">
    <property type="term" value="C:plasma membrane"/>
    <property type="evidence" value="ECO:0007669"/>
    <property type="project" value="TreeGrafter"/>
</dbReference>
<dbReference type="AlphaFoldDB" id="A0A210PFA0"/>
<dbReference type="OrthoDB" id="10259057at2759"/>
<reference evidence="4 5" key="1">
    <citation type="journal article" date="2017" name="Nat. Ecol. Evol.">
        <title>Scallop genome provides insights into evolution of bilaterian karyotype and development.</title>
        <authorList>
            <person name="Wang S."/>
            <person name="Zhang J."/>
            <person name="Jiao W."/>
            <person name="Li J."/>
            <person name="Xun X."/>
            <person name="Sun Y."/>
            <person name="Guo X."/>
            <person name="Huan P."/>
            <person name="Dong B."/>
            <person name="Zhang L."/>
            <person name="Hu X."/>
            <person name="Sun X."/>
            <person name="Wang J."/>
            <person name="Zhao C."/>
            <person name="Wang Y."/>
            <person name="Wang D."/>
            <person name="Huang X."/>
            <person name="Wang R."/>
            <person name="Lv J."/>
            <person name="Li Y."/>
            <person name="Zhang Z."/>
            <person name="Liu B."/>
            <person name="Lu W."/>
            <person name="Hui Y."/>
            <person name="Liang J."/>
            <person name="Zhou Z."/>
            <person name="Hou R."/>
            <person name="Li X."/>
            <person name="Liu Y."/>
            <person name="Li H."/>
            <person name="Ning X."/>
            <person name="Lin Y."/>
            <person name="Zhao L."/>
            <person name="Xing Q."/>
            <person name="Dou J."/>
            <person name="Li Y."/>
            <person name="Mao J."/>
            <person name="Guo H."/>
            <person name="Dou H."/>
            <person name="Li T."/>
            <person name="Mu C."/>
            <person name="Jiang W."/>
            <person name="Fu Q."/>
            <person name="Fu X."/>
            <person name="Miao Y."/>
            <person name="Liu J."/>
            <person name="Yu Q."/>
            <person name="Li R."/>
            <person name="Liao H."/>
            <person name="Li X."/>
            <person name="Kong Y."/>
            <person name="Jiang Z."/>
            <person name="Chourrout D."/>
            <person name="Li R."/>
            <person name="Bao Z."/>
        </authorList>
    </citation>
    <scope>NUCLEOTIDE SEQUENCE [LARGE SCALE GENOMIC DNA]</scope>
    <source>
        <strain evidence="4 5">PY_sf001</strain>
    </source>
</reference>
<dbReference type="GO" id="GO:0000149">
    <property type="term" value="F:SNARE binding"/>
    <property type="evidence" value="ECO:0007669"/>
    <property type="project" value="TreeGrafter"/>
</dbReference>
<dbReference type="PROSITE" id="PS50004">
    <property type="entry name" value="C2"/>
    <property type="match status" value="2"/>
</dbReference>
<comment type="caution">
    <text evidence="4">The sequence shown here is derived from an EMBL/GenBank/DDBJ whole genome shotgun (WGS) entry which is preliminary data.</text>
</comment>
<dbReference type="InterPro" id="IPR047897">
    <property type="entry name" value="Synaptotagmin-15/17_C2A"/>
</dbReference>
<sequence length="363" mass="41547">MTMLRRYHSLILLPCSMKQIPFTVPAHGSSPRRIDRGSSEEALSSGGRMSEPSSPGGKRPSVEIPGAYALGSIDPSLYKIVDEDDDYEIPSEHIGRVWFAVEYERETEKLLVTLIKSKNLPTRQYGNNSSCDPFVRIYLMPDERRYLQSKFKKKTCNPKYEESYVFQVSTRSLQDRVLKFTVYDVDRHKRHNIIGHALYPLKEHDGESNERLVIWRDLEREVTETVTNKGELLVSLSYNNHLERLTVGVFEGRALKAEGTSDFFVKVCLHVQNRVVKSKKTEVIKKSDCPNFSESFTFKLPVANLDAASLNITAIQHISGHKDKVLGRVILGSFMFSRGKELDHWNEMVANQKDQITQWHALV</sequence>
<dbReference type="Gene3D" id="2.60.40.150">
    <property type="entry name" value="C2 domain"/>
    <property type="match status" value="2"/>
</dbReference>
<feature type="domain" description="C2" evidence="3">
    <location>
        <begin position="93"/>
        <end position="216"/>
    </location>
</feature>
<organism evidence="4 5">
    <name type="scientific">Mizuhopecten yessoensis</name>
    <name type="common">Japanese scallop</name>
    <name type="synonym">Patinopecten yessoensis</name>
    <dbReference type="NCBI Taxonomy" id="6573"/>
    <lineage>
        <taxon>Eukaryota</taxon>
        <taxon>Metazoa</taxon>
        <taxon>Spiralia</taxon>
        <taxon>Lophotrochozoa</taxon>
        <taxon>Mollusca</taxon>
        <taxon>Bivalvia</taxon>
        <taxon>Autobranchia</taxon>
        <taxon>Pteriomorphia</taxon>
        <taxon>Pectinida</taxon>
        <taxon>Pectinoidea</taxon>
        <taxon>Pectinidae</taxon>
        <taxon>Mizuhopecten</taxon>
    </lineage>
</organism>
<feature type="region of interest" description="Disordered" evidence="2">
    <location>
        <begin position="24"/>
        <end position="65"/>
    </location>
</feature>
<dbReference type="InterPro" id="IPR000008">
    <property type="entry name" value="C2_dom"/>
</dbReference>
<proteinExistence type="predicted"/>
<dbReference type="PANTHER" id="PTHR10024:SF234">
    <property type="entry name" value="SYNAPTOTAGMIN-15-RELATED"/>
    <property type="match status" value="1"/>
</dbReference>
<dbReference type="CDD" id="cd08390">
    <property type="entry name" value="C2A_Synaptotagmin-15-17"/>
    <property type="match status" value="1"/>
</dbReference>
<dbReference type="GO" id="GO:0005544">
    <property type="term" value="F:calcium-dependent phospholipid binding"/>
    <property type="evidence" value="ECO:0007669"/>
    <property type="project" value="TreeGrafter"/>
</dbReference>
<dbReference type="PANTHER" id="PTHR10024">
    <property type="entry name" value="SYNAPTOTAGMIN"/>
    <property type="match status" value="1"/>
</dbReference>
<dbReference type="Proteomes" id="UP000242188">
    <property type="component" value="Unassembled WGS sequence"/>
</dbReference>
<dbReference type="InterPro" id="IPR035892">
    <property type="entry name" value="C2_domain_sf"/>
</dbReference>
<dbReference type="GO" id="GO:0030276">
    <property type="term" value="F:clathrin binding"/>
    <property type="evidence" value="ECO:0007669"/>
    <property type="project" value="TreeGrafter"/>
</dbReference>
<dbReference type="SMART" id="SM00239">
    <property type="entry name" value="C2"/>
    <property type="match status" value="2"/>
</dbReference>
<keyword evidence="5" id="KW-1185">Reference proteome</keyword>